<keyword evidence="2" id="KW-0677">Repeat</keyword>
<evidence type="ECO:0000256" key="4">
    <source>
        <dbReference type="SAM" id="Phobius"/>
    </source>
</evidence>
<name>A0ABR0X888_REHGL</name>
<protein>
    <recommendedName>
        <fullName evidence="5">PROP1-like PPR domain-containing protein</fullName>
    </recommendedName>
</protein>
<organism evidence="6 7">
    <name type="scientific">Rehmannia glutinosa</name>
    <name type="common">Chinese foxglove</name>
    <dbReference type="NCBI Taxonomy" id="99300"/>
    <lineage>
        <taxon>Eukaryota</taxon>
        <taxon>Viridiplantae</taxon>
        <taxon>Streptophyta</taxon>
        <taxon>Embryophyta</taxon>
        <taxon>Tracheophyta</taxon>
        <taxon>Spermatophyta</taxon>
        <taxon>Magnoliopsida</taxon>
        <taxon>eudicotyledons</taxon>
        <taxon>Gunneridae</taxon>
        <taxon>Pentapetalae</taxon>
        <taxon>asterids</taxon>
        <taxon>lamiids</taxon>
        <taxon>Lamiales</taxon>
        <taxon>Orobanchaceae</taxon>
        <taxon>Rehmannieae</taxon>
        <taxon>Rehmannia</taxon>
    </lineage>
</organism>
<dbReference type="Pfam" id="PF13041">
    <property type="entry name" value="PPR_2"/>
    <property type="match status" value="2"/>
</dbReference>
<feature type="repeat" description="PPR" evidence="3">
    <location>
        <begin position="345"/>
        <end position="379"/>
    </location>
</feature>
<dbReference type="PANTHER" id="PTHR46128">
    <property type="entry name" value="MITOCHONDRIAL GROUP I INTRON SPLICING FACTOR CCM1"/>
    <property type="match status" value="1"/>
</dbReference>
<reference evidence="6 7" key="1">
    <citation type="journal article" date="2021" name="Comput. Struct. Biotechnol. J.">
        <title>De novo genome assembly of the potent medicinal plant Rehmannia glutinosa using nanopore technology.</title>
        <authorList>
            <person name="Ma L."/>
            <person name="Dong C."/>
            <person name="Song C."/>
            <person name="Wang X."/>
            <person name="Zheng X."/>
            <person name="Niu Y."/>
            <person name="Chen S."/>
            <person name="Feng W."/>
        </authorList>
    </citation>
    <scope>NUCLEOTIDE SEQUENCE [LARGE SCALE GENOMIC DNA]</scope>
    <source>
        <strain evidence="6">DH-2019</strain>
    </source>
</reference>
<dbReference type="SUPFAM" id="SSF81901">
    <property type="entry name" value="HCP-like"/>
    <property type="match status" value="2"/>
</dbReference>
<feature type="domain" description="PROP1-like PPR" evidence="5">
    <location>
        <begin position="253"/>
        <end position="395"/>
    </location>
</feature>
<evidence type="ECO:0000259" key="5">
    <source>
        <dbReference type="Pfam" id="PF17177"/>
    </source>
</evidence>
<feature type="repeat" description="PPR" evidence="3">
    <location>
        <begin position="380"/>
        <end position="414"/>
    </location>
</feature>
<dbReference type="InterPro" id="IPR050872">
    <property type="entry name" value="PPR_P_subfamily"/>
</dbReference>
<dbReference type="InterPro" id="IPR033443">
    <property type="entry name" value="PROP1-like_PPR_dom"/>
</dbReference>
<gene>
    <name evidence="6" type="ORF">DH2020_009674</name>
</gene>
<keyword evidence="4" id="KW-0812">Transmembrane</keyword>
<dbReference type="Proteomes" id="UP001318860">
    <property type="component" value="Unassembled WGS sequence"/>
</dbReference>
<feature type="repeat" description="PPR" evidence="3">
    <location>
        <begin position="415"/>
        <end position="449"/>
    </location>
</feature>
<dbReference type="Gene3D" id="1.25.40.10">
    <property type="entry name" value="Tetratricopeptide repeat domain"/>
    <property type="match status" value="5"/>
</dbReference>
<comment type="caution">
    <text evidence="6">The sequence shown here is derived from an EMBL/GenBank/DDBJ whole genome shotgun (WGS) entry which is preliminary data.</text>
</comment>
<dbReference type="PANTHER" id="PTHR46128:SF329">
    <property type="entry name" value="MITOCHONDRIAL GROUP I INTRON SPLICING FACTOR DMR1"/>
    <property type="match status" value="1"/>
</dbReference>
<proteinExistence type="inferred from homology"/>
<feature type="repeat" description="PPR" evidence="3">
    <location>
        <begin position="789"/>
        <end position="823"/>
    </location>
</feature>
<feature type="transmembrane region" description="Helical" evidence="4">
    <location>
        <begin position="192"/>
        <end position="216"/>
    </location>
</feature>
<keyword evidence="7" id="KW-1185">Reference proteome</keyword>
<feature type="repeat" description="PPR" evidence="3">
    <location>
        <begin position="894"/>
        <end position="928"/>
    </location>
</feature>
<feature type="repeat" description="PPR" evidence="3">
    <location>
        <begin position="719"/>
        <end position="753"/>
    </location>
</feature>
<dbReference type="InterPro" id="IPR002885">
    <property type="entry name" value="PPR_rpt"/>
</dbReference>
<keyword evidence="4" id="KW-1133">Transmembrane helix</keyword>
<dbReference type="InterPro" id="IPR011990">
    <property type="entry name" value="TPR-like_helical_dom_sf"/>
</dbReference>
<evidence type="ECO:0000313" key="6">
    <source>
        <dbReference type="EMBL" id="KAK6155426.1"/>
    </source>
</evidence>
<evidence type="ECO:0000256" key="3">
    <source>
        <dbReference type="PROSITE-ProRule" id="PRU00708"/>
    </source>
</evidence>
<dbReference type="NCBIfam" id="TIGR00756">
    <property type="entry name" value="PPR"/>
    <property type="match status" value="7"/>
</dbReference>
<accession>A0ABR0X888</accession>
<dbReference type="Pfam" id="PF13812">
    <property type="entry name" value="PPR_3"/>
    <property type="match status" value="1"/>
</dbReference>
<dbReference type="SUPFAM" id="SSF48452">
    <property type="entry name" value="TPR-like"/>
    <property type="match status" value="1"/>
</dbReference>
<evidence type="ECO:0000256" key="1">
    <source>
        <dbReference type="ARBA" id="ARBA00007626"/>
    </source>
</evidence>
<dbReference type="EMBL" id="JABTTQ020000005">
    <property type="protein sequence ID" value="KAK6155426.1"/>
    <property type="molecule type" value="Genomic_DNA"/>
</dbReference>
<evidence type="ECO:0000256" key="2">
    <source>
        <dbReference type="ARBA" id="ARBA00022737"/>
    </source>
</evidence>
<sequence>MIGKRIIDRHSKSTYTSTEQIRIIIIKQTCFSVSSGEERAKRFFSPCSPFLLTWGNVLCKTFAAGLSKLCRNKNNHQSETKKEIQTSDDQQKRYSQHLGIVDNKHLCNVRVHRIICSGRRLSAPQRALTTMVTTHNSGVEKSTFSDHCTDLDPDKGPGQISNRVCCHILSVIKMRGLLNIFKSSKKKKASELFFQLVLICCCLPWLVKAGNLLVAFKNAGFFDCELTMYSSPLSRDITMIIAQSNFEIAKLHKLNGHLEVMETFLEMLEAGVAPNHFTYTVVISSFVKGGMAEEALKTFNEMKNLGFVPEESTYSLLISLSSKNGDKDKAIHLYEDMRSVGIVPSNFTCASLLALYYRTADYSKACSLFTEMERYGVIADEVIYGLMIRIYGKLGLYEDAQKTFSEIERSGKLSDEKTYATMAQVHLNFGNFEKALDLMEQMKSNKISFSRFSYIVLLQCYIVKGDLASAEVAYQSLSKSGLPDATSCKDMLNLYLRIGLPEKAKNFVDQIRKDQIEFDEALFMTVMKVYCKGGMLREVEQLIEELSVSETFKGVPFVQTFFAVMNGQCNGLYENRFEALDQSGTTAVELMLTLCDMLMAKYLYEIMIKLGCGIEDAARASMISLYGKQKKLKQAEEVFIAVAGSATDLKAIYSSMIDAYITCGREKDAYLFYKEQTRKGHNLGAVSISKLVKALTSCGKYCEADEVIRNSFHENLELDTVAYNTCIKAMLEAGKLRSAINIYERMLSLKISPLVQTYNTMISVYGRGRNLDKVVEMFNMAQGMGVALDEKTYTNMICHYGKAGKVHEASALFSKMQEEGIKPGQMSYNIMINVYAADGLYIEAEKLLLSMQKNGCSPDSLTYLAIIRAYTKGSKYPEAEKTIMSMQEEGIPLSCAHFNLLLSAFTKTGLMVDADRIYQKIFSTGLNPDLESKSIMLRGYLDFGHVEEGIYFFEKECCSIGPDRFILSAAVHLYRSAGKEVQAKEVLNSMNNLGISFLNNLKVGSKTKPT</sequence>
<feature type="repeat" description="PPR" evidence="3">
    <location>
        <begin position="824"/>
        <end position="858"/>
    </location>
</feature>
<feature type="repeat" description="PPR" evidence="3">
    <location>
        <begin position="275"/>
        <end position="309"/>
    </location>
</feature>
<feature type="repeat" description="PPR" evidence="3">
    <location>
        <begin position="310"/>
        <end position="344"/>
    </location>
</feature>
<keyword evidence="4" id="KW-0472">Membrane</keyword>
<feature type="repeat" description="PPR" evidence="3">
    <location>
        <begin position="859"/>
        <end position="893"/>
    </location>
</feature>
<dbReference type="Pfam" id="PF17177">
    <property type="entry name" value="PPR_long"/>
    <property type="match status" value="1"/>
</dbReference>
<feature type="repeat" description="PPR" evidence="3">
    <location>
        <begin position="754"/>
        <end position="788"/>
    </location>
</feature>
<dbReference type="PROSITE" id="PS51375">
    <property type="entry name" value="PPR"/>
    <property type="match status" value="11"/>
</dbReference>
<dbReference type="Pfam" id="PF01535">
    <property type="entry name" value="PPR"/>
    <property type="match status" value="4"/>
</dbReference>
<evidence type="ECO:0000313" key="7">
    <source>
        <dbReference type="Proteomes" id="UP001318860"/>
    </source>
</evidence>
<comment type="similarity">
    <text evidence="1">Belongs to the PPR family. P subfamily.</text>
</comment>